<evidence type="ECO:0000256" key="12">
    <source>
        <dbReference type="ARBA" id="ARBA00048798"/>
    </source>
</evidence>
<accession>A0ABD1NFR6</accession>
<evidence type="ECO:0000256" key="16">
    <source>
        <dbReference type="RuleBase" id="RU004516"/>
    </source>
</evidence>
<comment type="cofactor">
    <cofactor evidence="1 16">
        <name>pyridoxal 5'-phosphate</name>
        <dbReference type="ChEBI" id="CHEBI:597326"/>
    </cofactor>
</comment>
<comment type="catalytic activity">
    <reaction evidence="13 17">
        <text>L-leucine + 2-oxoglutarate = 4-methyl-2-oxopentanoate + L-glutamate</text>
        <dbReference type="Rhea" id="RHEA:18321"/>
        <dbReference type="ChEBI" id="CHEBI:16810"/>
        <dbReference type="ChEBI" id="CHEBI:17865"/>
        <dbReference type="ChEBI" id="CHEBI:29985"/>
        <dbReference type="ChEBI" id="CHEBI:57427"/>
        <dbReference type="EC" id="2.6.1.42"/>
    </reaction>
</comment>
<evidence type="ECO:0000256" key="4">
    <source>
        <dbReference type="ARBA" id="ARBA00005072"/>
    </source>
</evidence>
<evidence type="ECO:0000256" key="10">
    <source>
        <dbReference type="ARBA" id="ARBA00023304"/>
    </source>
</evidence>
<dbReference type="Proteomes" id="UP001603857">
    <property type="component" value="Unassembled WGS sequence"/>
</dbReference>
<dbReference type="PANTHER" id="PTHR42825:SF29">
    <property type="entry name" value="BRANCHED-CHAIN-AMINO-ACID AMINOTRANSFERASE"/>
    <property type="match status" value="1"/>
</dbReference>
<dbReference type="InterPro" id="IPR036038">
    <property type="entry name" value="Aminotransferase-like"/>
</dbReference>
<evidence type="ECO:0000256" key="14">
    <source>
        <dbReference type="PIRSR" id="PIRSR006468-1"/>
    </source>
</evidence>
<dbReference type="FunFam" id="3.20.10.10:FF:000003">
    <property type="entry name" value="Branched-chain-amino-acid aminotransferase"/>
    <property type="match status" value="1"/>
</dbReference>
<gene>
    <name evidence="18" type="ORF">Fmac_000517</name>
</gene>
<comment type="pathway">
    <text evidence="3">Amino-acid biosynthesis; L-valine biosynthesis; L-valine from pyruvate: step 4/4.</text>
</comment>
<keyword evidence="9 16" id="KW-0663">Pyridoxal phosphate</keyword>
<evidence type="ECO:0000256" key="5">
    <source>
        <dbReference type="ARBA" id="ARBA00009320"/>
    </source>
</evidence>
<dbReference type="SUPFAM" id="SSF56752">
    <property type="entry name" value="D-aminoacid aminotransferase-like PLP-dependent enzymes"/>
    <property type="match status" value="1"/>
</dbReference>
<protein>
    <recommendedName>
        <fullName evidence="17">Branched-chain-amino-acid aminotransferase</fullName>
        <ecNumber evidence="17">2.6.1.42</ecNumber>
    </recommendedName>
</protein>
<evidence type="ECO:0000256" key="7">
    <source>
        <dbReference type="ARBA" id="ARBA00022605"/>
    </source>
</evidence>
<dbReference type="PANTHER" id="PTHR42825">
    <property type="entry name" value="AMINO ACID AMINOTRANSFERASE"/>
    <property type="match status" value="1"/>
</dbReference>
<evidence type="ECO:0000256" key="17">
    <source>
        <dbReference type="RuleBase" id="RU004517"/>
    </source>
</evidence>
<proteinExistence type="inferred from homology"/>
<dbReference type="InterPro" id="IPR001544">
    <property type="entry name" value="Aminotrans_IV"/>
</dbReference>
<evidence type="ECO:0000313" key="19">
    <source>
        <dbReference type="Proteomes" id="UP001603857"/>
    </source>
</evidence>
<dbReference type="InterPro" id="IPR005786">
    <property type="entry name" value="B_amino_transII"/>
</dbReference>
<dbReference type="InterPro" id="IPR043132">
    <property type="entry name" value="BCAT-like_C"/>
</dbReference>
<dbReference type="GO" id="GO:0008652">
    <property type="term" value="P:amino acid biosynthetic process"/>
    <property type="evidence" value="ECO:0007669"/>
    <property type="project" value="UniProtKB-KW"/>
</dbReference>
<dbReference type="CDD" id="cd01557">
    <property type="entry name" value="BCAT_beta_family"/>
    <property type="match status" value="1"/>
</dbReference>
<dbReference type="GO" id="GO:0005737">
    <property type="term" value="C:cytoplasm"/>
    <property type="evidence" value="ECO:0007669"/>
    <property type="project" value="UniProtKB-ARBA"/>
</dbReference>
<evidence type="ECO:0000256" key="6">
    <source>
        <dbReference type="ARBA" id="ARBA00022576"/>
    </source>
</evidence>
<evidence type="ECO:0000256" key="1">
    <source>
        <dbReference type="ARBA" id="ARBA00001933"/>
    </source>
</evidence>
<dbReference type="InterPro" id="IPR043131">
    <property type="entry name" value="BCAT-like_N"/>
</dbReference>
<feature type="modified residue" description="N6-(pyridoxal phosphate)lysine" evidence="14">
    <location>
        <position position="242"/>
    </location>
</feature>
<dbReference type="FunFam" id="3.30.470.10:FF:000003">
    <property type="entry name" value="Branched-chain-amino-acid aminotransferase"/>
    <property type="match status" value="1"/>
</dbReference>
<keyword evidence="19" id="KW-1185">Reference proteome</keyword>
<dbReference type="PROSITE" id="PS00770">
    <property type="entry name" value="AA_TRANSFER_CLASS_4"/>
    <property type="match status" value="1"/>
</dbReference>
<dbReference type="Gene3D" id="3.20.10.10">
    <property type="entry name" value="D-amino Acid Aminotransferase, subunit A, domain 2"/>
    <property type="match status" value="1"/>
</dbReference>
<sequence length="395" mass="43231">MIPFRTTVSVPSLRKLLLPAFAPSKIGTHKCFASQPSSLVSPNPSYSDEEHADVDWDSLGFGLMPTDYMYITKCCEGQSFGQGQLTRYGNIELSPSAGVLNYGQVCFKLFTSKGLFEGTKAYRKDNGGLLLFRPEQNAIRMQIGAERMCMASPSVDQFVDALKQTVLANKRWVPPPGKGSLYLRPLLLGTGPVLGLAPAPEYTFLIFASPVRNYFKEGSSPLNLYVEENFDRASRLGTGNVKTISNYAPVLRAQMNAKRRGFSDVLYLDSAAKKYLEEVSSCNIFIAKGKCISTPATNGTILSGITRKSVIEIATDHGYKVEERGVDVDELIEADEVFCTGTAVGVAPVGTITYRDTRMEYKTGSGSICQELQNTISGIQTGIIEDKRGWIVEVD</sequence>
<dbReference type="Gene3D" id="3.30.470.10">
    <property type="match status" value="1"/>
</dbReference>
<organism evidence="18 19">
    <name type="scientific">Flemingia macrophylla</name>
    <dbReference type="NCBI Taxonomy" id="520843"/>
    <lineage>
        <taxon>Eukaryota</taxon>
        <taxon>Viridiplantae</taxon>
        <taxon>Streptophyta</taxon>
        <taxon>Embryophyta</taxon>
        <taxon>Tracheophyta</taxon>
        <taxon>Spermatophyta</taxon>
        <taxon>Magnoliopsida</taxon>
        <taxon>eudicotyledons</taxon>
        <taxon>Gunneridae</taxon>
        <taxon>Pentapetalae</taxon>
        <taxon>rosids</taxon>
        <taxon>fabids</taxon>
        <taxon>Fabales</taxon>
        <taxon>Fabaceae</taxon>
        <taxon>Papilionoideae</taxon>
        <taxon>50 kb inversion clade</taxon>
        <taxon>NPAAA clade</taxon>
        <taxon>indigoferoid/millettioid clade</taxon>
        <taxon>Phaseoleae</taxon>
        <taxon>Flemingia</taxon>
    </lineage>
</organism>
<comment type="similarity">
    <text evidence="5 15">Belongs to the class-IV pyridoxal-phosphate-dependent aminotransferase family.</text>
</comment>
<evidence type="ECO:0000256" key="11">
    <source>
        <dbReference type="ARBA" id="ARBA00048212"/>
    </source>
</evidence>
<keyword evidence="10 17" id="KW-0100">Branched-chain amino acid biosynthesis</keyword>
<dbReference type="Pfam" id="PF01063">
    <property type="entry name" value="Aminotran_4"/>
    <property type="match status" value="1"/>
</dbReference>
<keyword evidence="8 17" id="KW-0808">Transferase</keyword>
<keyword evidence="6 17" id="KW-0032">Aminotransferase</keyword>
<evidence type="ECO:0000256" key="2">
    <source>
        <dbReference type="ARBA" id="ARBA00004824"/>
    </source>
</evidence>
<dbReference type="NCBIfam" id="NF009897">
    <property type="entry name" value="PRK13357.1"/>
    <property type="match status" value="1"/>
</dbReference>
<comment type="catalytic activity">
    <reaction evidence="12 17">
        <text>L-isoleucine + 2-oxoglutarate = (S)-3-methyl-2-oxopentanoate + L-glutamate</text>
        <dbReference type="Rhea" id="RHEA:24801"/>
        <dbReference type="ChEBI" id="CHEBI:16810"/>
        <dbReference type="ChEBI" id="CHEBI:29985"/>
        <dbReference type="ChEBI" id="CHEBI:35146"/>
        <dbReference type="ChEBI" id="CHEBI:58045"/>
        <dbReference type="EC" id="2.6.1.42"/>
    </reaction>
</comment>
<comment type="pathway">
    <text evidence="2">Amino-acid biosynthesis; L-isoleucine biosynthesis; L-isoleucine from 2-oxobutanoate: step 4/4.</text>
</comment>
<reference evidence="18 19" key="1">
    <citation type="submission" date="2024-08" db="EMBL/GenBank/DDBJ databases">
        <title>Insights into the chromosomal genome structure of Flemingia macrophylla.</title>
        <authorList>
            <person name="Ding Y."/>
            <person name="Zhao Y."/>
            <person name="Bi W."/>
            <person name="Wu M."/>
            <person name="Zhao G."/>
            <person name="Gong Y."/>
            <person name="Li W."/>
            <person name="Zhang P."/>
        </authorList>
    </citation>
    <scope>NUCLEOTIDE SEQUENCE [LARGE SCALE GENOMIC DNA]</scope>
    <source>
        <strain evidence="18">DYQJB</strain>
        <tissue evidence="18">Leaf</tissue>
    </source>
</reference>
<evidence type="ECO:0000256" key="3">
    <source>
        <dbReference type="ARBA" id="ARBA00004931"/>
    </source>
</evidence>
<dbReference type="GO" id="GO:0009082">
    <property type="term" value="P:branched-chain amino acid biosynthetic process"/>
    <property type="evidence" value="ECO:0007669"/>
    <property type="project" value="UniProtKB-KW"/>
</dbReference>
<dbReference type="GO" id="GO:0004084">
    <property type="term" value="F:branched-chain-amino-acid transaminase activity"/>
    <property type="evidence" value="ECO:0007669"/>
    <property type="project" value="UniProtKB-EC"/>
</dbReference>
<dbReference type="EMBL" id="JBGMDY010000001">
    <property type="protein sequence ID" value="KAL2346517.1"/>
    <property type="molecule type" value="Genomic_DNA"/>
</dbReference>
<keyword evidence="7 17" id="KW-0028">Amino-acid biosynthesis</keyword>
<dbReference type="EC" id="2.6.1.42" evidence="17"/>
<name>A0ABD1NFR6_9FABA</name>
<comment type="catalytic activity">
    <reaction evidence="11 17">
        <text>L-valine + 2-oxoglutarate = 3-methyl-2-oxobutanoate + L-glutamate</text>
        <dbReference type="Rhea" id="RHEA:24813"/>
        <dbReference type="ChEBI" id="CHEBI:11851"/>
        <dbReference type="ChEBI" id="CHEBI:16810"/>
        <dbReference type="ChEBI" id="CHEBI:29985"/>
        <dbReference type="ChEBI" id="CHEBI:57762"/>
        <dbReference type="EC" id="2.6.1.42"/>
    </reaction>
</comment>
<dbReference type="NCBIfam" id="TIGR01123">
    <property type="entry name" value="ilvE_II"/>
    <property type="match status" value="1"/>
</dbReference>
<evidence type="ECO:0000256" key="13">
    <source>
        <dbReference type="ARBA" id="ARBA00049229"/>
    </source>
</evidence>
<dbReference type="PIRSF" id="PIRSF006468">
    <property type="entry name" value="BCAT1"/>
    <property type="match status" value="1"/>
</dbReference>
<evidence type="ECO:0000313" key="18">
    <source>
        <dbReference type="EMBL" id="KAL2346517.1"/>
    </source>
</evidence>
<evidence type="ECO:0000256" key="9">
    <source>
        <dbReference type="ARBA" id="ARBA00022898"/>
    </source>
</evidence>
<evidence type="ECO:0000256" key="8">
    <source>
        <dbReference type="ARBA" id="ARBA00022679"/>
    </source>
</evidence>
<evidence type="ECO:0000256" key="15">
    <source>
        <dbReference type="RuleBase" id="RU004106"/>
    </source>
</evidence>
<dbReference type="AlphaFoldDB" id="A0ABD1NFR6"/>
<dbReference type="InterPro" id="IPR033939">
    <property type="entry name" value="BCAT_family"/>
</dbReference>
<comment type="pathway">
    <text evidence="4">Amino-acid biosynthesis; L-leucine biosynthesis; L-leucine from 3-methyl-2-oxobutanoate: step 4/4.</text>
</comment>
<comment type="caution">
    <text evidence="18">The sequence shown here is derived from an EMBL/GenBank/DDBJ whole genome shotgun (WGS) entry which is preliminary data.</text>
</comment>
<dbReference type="InterPro" id="IPR018300">
    <property type="entry name" value="Aminotrans_IV_CS"/>
</dbReference>